<evidence type="ECO:0000313" key="2">
    <source>
        <dbReference type="EMBL" id="AEC02668.1"/>
    </source>
</evidence>
<dbReference type="EMBL" id="CP002659">
    <property type="protein sequence ID" value="AEC02668.1"/>
    <property type="molecule type" value="Genomic_DNA"/>
</dbReference>
<accession>F4GI70</accession>
<proteinExistence type="predicted"/>
<reference evidence="3" key="1">
    <citation type="submission" date="2011-04" db="EMBL/GenBank/DDBJ databases">
        <title>The complete genome of Spirochaeta coccoides DSM 17374.</title>
        <authorList>
            <person name="Lucas S."/>
            <person name="Copeland A."/>
            <person name="Lapidus A."/>
            <person name="Bruce D."/>
            <person name="Goodwin L."/>
            <person name="Pitluck S."/>
            <person name="Peters L."/>
            <person name="Kyrpides N."/>
            <person name="Mavromatis K."/>
            <person name="Pagani I."/>
            <person name="Ivanova N."/>
            <person name="Ovchinnikova G."/>
            <person name="Lu M."/>
            <person name="Detter J.C."/>
            <person name="Tapia R."/>
            <person name="Han C."/>
            <person name="Land M."/>
            <person name="Hauser L."/>
            <person name="Markowitz V."/>
            <person name="Cheng J.-F."/>
            <person name="Hugenholtz P."/>
            <person name="Woyke T."/>
            <person name="Wu D."/>
            <person name="Spring S."/>
            <person name="Schroeder M."/>
            <person name="Brambilla E."/>
            <person name="Klenk H.-P."/>
            <person name="Eisen J.A."/>
        </authorList>
    </citation>
    <scope>NUCLEOTIDE SEQUENCE [LARGE SCALE GENOMIC DNA]</scope>
    <source>
        <strain evidence="3">ATCC BAA-1237 / DSM 17374 / SPN1</strain>
    </source>
</reference>
<keyword evidence="1" id="KW-0472">Membrane</keyword>
<keyword evidence="1" id="KW-1133">Transmembrane helix</keyword>
<evidence type="ECO:0000256" key="1">
    <source>
        <dbReference type="SAM" id="Phobius"/>
    </source>
</evidence>
<dbReference type="HOGENOM" id="CLU_1593485_0_0_12"/>
<organism evidence="2 3">
    <name type="scientific">Parasphaerochaeta coccoides (strain ATCC BAA-1237 / DSM 17374 / SPN1)</name>
    <name type="common">Sphaerochaeta coccoides</name>
    <dbReference type="NCBI Taxonomy" id="760011"/>
    <lineage>
        <taxon>Bacteria</taxon>
        <taxon>Pseudomonadati</taxon>
        <taxon>Spirochaetota</taxon>
        <taxon>Spirochaetia</taxon>
        <taxon>Spirochaetales</taxon>
        <taxon>Sphaerochaetaceae</taxon>
        <taxon>Parasphaerochaeta</taxon>
    </lineage>
</organism>
<dbReference type="KEGG" id="scc:Spico_1465"/>
<dbReference type="Proteomes" id="UP000007939">
    <property type="component" value="Chromosome"/>
</dbReference>
<feature type="transmembrane region" description="Helical" evidence="1">
    <location>
        <begin position="32"/>
        <end position="49"/>
    </location>
</feature>
<evidence type="ECO:0000313" key="3">
    <source>
        <dbReference type="Proteomes" id="UP000007939"/>
    </source>
</evidence>
<dbReference type="AlphaFoldDB" id="F4GI70"/>
<keyword evidence="1" id="KW-0812">Transmembrane</keyword>
<sequence length="167" mass="19186">MELIIKIALLVSFFLAVFLRQSIPVPLYWGLFVFMLALVGAYYLISYWVSRRDAARVRGTALPPDGMSFFAVRKVSDNVSDDMYSRGRLEFFNEGVFFYVRLPKKQRTRDVPCSLVWSVQAAHVLSVAKTRTAVWKRGIILVLDDERTEVFTSFKAFRAIEKISGML</sequence>
<gene>
    <name evidence="2" type="ordered locus">Spico_1465</name>
</gene>
<protein>
    <recommendedName>
        <fullName evidence="4">GRAM domain-containing protein</fullName>
    </recommendedName>
</protein>
<reference evidence="2 3" key="2">
    <citation type="journal article" date="2012" name="Stand. Genomic Sci.">
        <title>Complete genome sequence of the termite hindgut bacterium Spirochaeta coccoides type strain (SPN1(T)), reclassification in the genus Sphaerochaeta as Sphaerochaeta coccoides comb. nov. and emendations of the family Spirochaetaceae and the genus Sphaerochaeta.</title>
        <authorList>
            <person name="Abt B."/>
            <person name="Han C."/>
            <person name="Scheuner C."/>
            <person name="Lu M."/>
            <person name="Lapidus A."/>
            <person name="Nolan M."/>
            <person name="Lucas S."/>
            <person name="Hammon N."/>
            <person name="Deshpande S."/>
            <person name="Cheng J.F."/>
            <person name="Tapia R."/>
            <person name="Goodwin L.A."/>
            <person name="Pitluck S."/>
            <person name="Liolios K."/>
            <person name="Pagani I."/>
            <person name="Ivanova N."/>
            <person name="Mavromatis K."/>
            <person name="Mikhailova N."/>
            <person name="Huntemann M."/>
            <person name="Pati A."/>
            <person name="Chen A."/>
            <person name="Palaniappan K."/>
            <person name="Land M."/>
            <person name="Hauser L."/>
            <person name="Brambilla E.M."/>
            <person name="Rohde M."/>
            <person name="Spring S."/>
            <person name="Gronow S."/>
            <person name="Goker M."/>
            <person name="Woyke T."/>
            <person name="Bristow J."/>
            <person name="Eisen J.A."/>
            <person name="Markowitz V."/>
            <person name="Hugenholtz P."/>
            <person name="Kyrpides N.C."/>
            <person name="Klenk H.P."/>
            <person name="Detter J.C."/>
        </authorList>
    </citation>
    <scope>NUCLEOTIDE SEQUENCE [LARGE SCALE GENOMIC DNA]</scope>
    <source>
        <strain evidence="3">ATCC BAA-1237 / DSM 17374 / SPN1</strain>
    </source>
</reference>
<evidence type="ECO:0008006" key="4">
    <source>
        <dbReference type="Google" id="ProtNLM"/>
    </source>
</evidence>
<keyword evidence="3" id="KW-1185">Reference proteome</keyword>
<name>F4GI70_PARC1</name>